<evidence type="ECO:0000313" key="1">
    <source>
        <dbReference type="EMBL" id="GCD11777.1"/>
    </source>
</evidence>
<gene>
    <name evidence="1" type="ORF">Ctaglu_34000</name>
</gene>
<dbReference type="EMBL" id="BHYK01000021">
    <property type="protein sequence ID" value="GCD11777.1"/>
    <property type="molecule type" value="Genomic_DNA"/>
</dbReference>
<name>A0A401UQH1_9CLOT</name>
<dbReference type="Proteomes" id="UP000287872">
    <property type="component" value="Unassembled WGS sequence"/>
</dbReference>
<accession>A0A401UQH1</accession>
<reference evidence="1 2" key="1">
    <citation type="submission" date="2018-11" db="EMBL/GenBank/DDBJ databases">
        <title>Genome sequencing and assembly of Clostridium tagluense strain A121.</title>
        <authorList>
            <person name="Murakami T."/>
            <person name="Segawa T."/>
            <person name="Shcherbakova V.A."/>
            <person name="Mori H."/>
            <person name="Yoshimura Y."/>
        </authorList>
    </citation>
    <scope>NUCLEOTIDE SEQUENCE [LARGE SCALE GENOMIC DNA]</scope>
    <source>
        <strain evidence="1 2">A121</strain>
    </source>
</reference>
<dbReference type="AlphaFoldDB" id="A0A401UQH1"/>
<sequence length="302" mass="34452">MANGDLIKLGTLYVNGIKQPNPMNGGDIPKYTSGNIEIKDTDVDDAYKIKWIEVILDDKKFLVADRNILASVSWDILNGQGLITGKDITIDGKQCKLRLLTGGSFDRDKNNNEWDKIITDDNNKWHWVDSLSWVQNLYRETVYRVVRGGSSARSSGYTGSNDSQGWRPVFEVLPQTKYLVQNKNNNLFKIINDVVIDLGIISPIENVFIKQGMNIMPLLTEAIITQIGNCKVLKWTDSGIVNHTLNIQVEYKDKLFKCIEGYKLKMWTDDVSISTAKLNYSTEPYRPIDKLDEKFKVLMYKE</sequence>
<evidence type="ECO:0000313" key="2">
    <source>
        <dbReference type="Proteomes" id="UP000287872"/>
    </source>
</evidence>
<protein>
    <submittedName>
        <fullName evidence="1">Uncharacterized protein</fullName>
    </submittedName>
</protein>
<keyword evidence="2" id="KW-1185">Reference proteome</keyword>
<proteinExistence type="predicted"/>
<organism evidence="1 2">
    <name type="scientific">Clostridium tagluense</name>
    <dbReference type="NCBI Taxonomy" id="360422"/>
    <lineage>
        <taxon>Bacteria</taxon>
        <taxon>Bacillati</taxon>
        <taxon>Bacillota</taxon>
        <taxon>Clostridia</taxon>
        <taxon>Eubacteriales</taxon>
        <taxon>Clostridiaceae</taxon>
        <taxon>Clostridium</taxon>
    </lineage>
</organism>
<dbReference type="RefSeq" id="WP_207669493.1">
    <property type="nucleotide sequence ID" value="NZ_BHYK01000021.1"/>
</dbReference>
<comment type="caution">
    <text evidence="1">The sequence shown here is derived from an EMBL/GenBank/DDBJ whole genome shotgun (WGS) entry which is preliminary data.</text>
</comment>